<evidence type="ECO:0000256" key="2">
    <source>
        <dbReference type="ARBA" id="ARBA00022448"/>
    </source>
</evidence>
<dbReference type="InterPro" id="IPR058648">
    <property type="entry name" value="HH_CzcB-like"/>
</dbReference>
<evidence type="ECO:0000313" key="6">
    <source>
        <dbReference type="EMBL" id="RKD85103.1"/>
    </source>
</evidence>
<dbReference type="Gene3D" id="2.40.420.20">
    <property type="match status" value="1"/>
</dbReference>
<dbReference type="Pfam" id="PF25893">
    <property type="entry name" value="HH_CzcB"/>
    <property type="match status" value="1"/>
</dbReference>
<reference evidence="6 7" key="1">
    <citation type="submission" date="2018-09" db="EMBL/GenBank/DDBJ databases">
        <title>Genomic Encyclopedia of Archaeal and Bacterial Type Strains, Phase II (KMG-II): from individual species to whole genera.</title>
        <authorList>
            <person name="Goeker M."/>
        </authorList>
    </citation>
    <scope>NUCLEOTIDE SEQUENCE [LARGE SCALE GENOMIC DNA]</scope>
    <source>
        <strain evidence="6 7">DSM 27148</strain>
    </source>
</reference>
<dbReference type="NCBIfam" id="TIGR01730">
    <property type="entry name" value="RND_mfp"/>
    <property type="match status" value="1"/>
</dbReference>
<dbReference type="InterPro" id="IPR058649">
    <property type="entry name" value="CzcB_C"/>
</dbReference>
<dbReference type="Gene3D" id="2.40.30.170">
    <property type="match status" value="1"/>
</dbReference>
<feature type="domain" description="CzcB-like alpha-helical hairpin" evidence="4">
    <location>
        <begin position="261"/>
        <end position="310"/>
    </location>
</feature>
<sequence>MVFIIFQFKERMKRLYVVAFAAALGLAACSSHQKTEHDHDHENDGHDHHEEISQKLIQYNDTYELFAEAEPFVAGESADVLAHFTCLENFKPLVGAVVNALLEVNGEQSQAKAEAVSPGIYRVVVNAPKAGAGQLKFRVAAEDGVNELSVPVKVFADSHEPHHFLEEEDAPATAVPFTKEQSWKLDFATALPQSKPFGQLIKTTARVEALPAKTRTLTAQTSGVVQFASAGIVGGSTVTAGQQLFTITGSGMGDDNAALVYQTAEGDYELAKAEYERMKQLADKQIVSQKEFLQARNSFEKAEAKYENLKANFNSQGQSVRAPKTGVLEQVRVQNGQHVSAGDPLATLASYDKVQLVAGVQQKYSKQLSKISSVAFYTSNPGWRNLDDLNGKLLSVGQRTQESNFLLPVYFEADNAGEFVPGSYVEMNLTTGSEQNEVVVPVTSLVEQQGNFFVFVQLNPELFEKRQVFPGSSNGYETAIKRGLSADERIVTKGAVMLKLVSASSTLDPHAGHVH</sequence>
<comment type="similarity">
    <text evidence="1">Belongs to the membrane fusion protein (MFP) (TC 8.A.1) family.</text>
</comment>
<dbReference type="GO" id="GO:0030313">
    <property type="term" value="C:cell envelope"/>
    <property type="evidence" value="ECO:0007669"/>
    <property type="project" value="TreeGrafter"/>
</dbReference>
<dbReference type="PANTHER" id="PTHR30097:SF4">
    <property type="entry name" value="SLR6042 PROTEIN"/>
    <property type="match status" value="1"/>
</dbReference>
<evidence type="ECO:0000313" key="7">
    <source>
        <dbReference type="Proteomes" id="UP000283387"/>
    </source>
</evidence>
<dbReference type="Gene3D" id="2.40.50.100">
    <property type="match status" value="1"/>
</dbReference>
<comment type="caution">
    <text evidence="6">The sequence shown here is derived from an EMBL/GenBank/DDBJ whole genome shotgun (WGS) entry which is preliminary data.</text>
</comment>
<gene>
    <name evidence="6" type="ORF">BC643_4622</name>
</gene>
<dbReference type="SUPFAM" id="SSF111369">
    <property type="entry name" value="HlyD-like secretion proteins"/>
    <property type="match status" value="1"/>
</dbReference>
<protein>
    <submittedName>
        <fullName evidence="6">RND family efflux transporter MFP subunit</fullName>
    </submittedName>
</protein>
<keyword evidence="2" id="KW-0813">Transport</keyword>
<keyword evidence="7" id="KW-1185">Reference proteome</keyword>
<dbReference type="PANTHER" id="PTHR30097">
    <property type="entry name" value="CATION EFFLUX SYSTEM PROTEIN CUSB"/>
    <property type="match status" value="1"/>
</dbReference>
<feature type="domain" description="CzcB-like C-terminal circularly permuted SH3-like" evidence="5">
    <location>
        <begin position="438"/>
        <end position="499"/>
    </location>
</feature>
<feature type="coiled-coil region" evidence="3">
    <location>
        <begin position="261"/>
        <end position="312"/>
    </location>
</feature>
<accession>A0A419VUS9</accession>
<organism evidence="6 7">
    <name type="scientific">Mangrovibacterium diazotrophicum</name>
    <dbReference type="NCBI Taxonomy" id="1261403"/>
    <lineage>
        <taxon>Bacteria</taxon>
        <taxon>Pseudomonadati</taxon>
        <taxon>Bacteroidota</taxon>
        <taxon>Bacteroidia</taxon>
        <taxon>Marinilabiliales</taxon>
        <taxon>Prolixibacteraceae</taxon>
        <taxon>Mangrovibacterium</taxon>
    </lineage>
</organism>
<evidence type="ECO:0000256" key="1">
    <source>
        <dbReference type="ARBA" id="ARBA00009477"/>
    </source>
</evidence>
<dbReference type="EMBL" id="RAPN01000006">
    <property type="protein sequence ID" value="RKD85103.1"/>
    <property type="molecule type" value="Genomic_DNA"/>
</dbReference>
<dbReference type="InterPro" id="IPR006143">
    <property type="entry name" value="RND_pump_MFP"/>
</dbReference>
<dbReference type="Pfam" id="PF25975">
    <property type="entry name" value="CzcB_C"/>
    <property type="match status" value="1"/>
</dbReference>
<dbReference type="GO" id="GO:0022857">
    <property type="term" value="F:transmembrane transporter activity"/>
    <property type="evidence" value="ECO:0007669"/>
    <property type="project" value="InterPro"/>
</dbReference>
<evidence type="ECO:0000259" key="4">
    <source>
        <dbReference type="Pfam" id="PF25893"/>
    </source>
</evidence>
<dbReference type="GO" id="GO:0015679">
    <property type="term" value="P:plasma membrane copper ion transport"/>
    <property type="evidence" value="ECO:0007669"/>
    <property type="project" value="TreeGrafter"/>
</dbReference>
<dbReference type="GO" id="GO:0016020">
    <property type="term" value="C:membrane"/>
    <property type="evidence" value="ECO:0007669"/>
    <property type="project" value="InterPro"/>
</dbReference>
<proteinExistence type="inferred from homology"/>
<dbReference type="GO" id="GO:0060003">
    <property type="term" value="P:copper ion export"/>
    <property type="evidence" value="ECO:0007669"/>
    <property type="project" value="TreeGrafter"/>
</dbReference>
<dbReference type="Gene3D" id="1.10.287.470">
    <property type="entry name" value="Helix hairpin bin"/>
    <property type="match status" value="1"/>
</dbReference>
<dbReference type="Proteomes" id="UP000283387">
    <property type="component" value="Unassembled WGS sequence"/>
</dbReference>
<dbReference type="InterPro" id="IPR051909">
    <property type="entry name" value="MFP_Cation_Efflux"/>
</dbReference>
<keyword evidence="3" id="KW-0175">Coiled coil</keyword>
<evidence type="ECO:0000259" key="5">
    <source>
        <dbReference type="Pfam" id="PF25975"/>
    </source>
</evidence>
<dbReference type="AlphaFoldDB" id="A0A419VUS9"/>
<name>A0A419VUS9_9BACT</name>
<evidence type="ECO:0000256" key="3">
    <source>
        <dbReference type="SAM" id="Coils"/>
    </source>
</evidence>